<dbReference type="InterPro" id="IPR022641">
    <property type="entry name" value="CheR_N"/>
</dbReference>
<evidence type="ECO:0000313" key="8">
    <source>
        <dbReference type="Proteomes" id="UP000244016"/>
    </source>
</evidence>
<dbReference type="GO" id="GO:0032259">
    <property type="term" value="P:methylation"/>
    <property type="evidence" value="ECO:0007669"/>
    <property type="project" value="UniProtKB-KW"/>
</dbReference>
<dbReference type="Proteomes" id="UP000244016">
    <property type="component" value="Unassembled WGS sequence"/>
</dbReference>
<reference evidence="7 8" key="1">
    <citation type="submission" date="2017-08" db="EMBL/GenBank/DDBJ databases">
        <title>Burning lignite coal seam in the remote Altai Mountains harbors a hydrogen-driven thermophilic microbial community.</title>
        <authorList>
            <person name="Kadnikov V.V."/>
            <person name="Mardanov A.V."/>
            <person name="Ivasenko D."/>
            <person name="Beletsky A.V."/>
            <person name="Karnachuk O.V."/>
            <person name="Ravin N.V."/>
        </authorList>
    </citation>
    <scope>NUCLEOTIDE SEQUENCE [LARGE SCALE GENOMIC DNA]</scope>
    <source>
        <strain evidence="7">AL31</strain>
    </source>
</reference>
<sequence length="270" mass="31712">MDLKMEERFDDASYRVFVEGVRRRYGIDLGQYKEAQMRRRITSLIRRRGFSGYAEYFAAVERDEELRREFLDRITINVSEFFRNPERWEDLDRHVLAEILAKTTVRLWSAACAGGEEPYTLAMLVHARRRSFVGVTLLATDIDEEALARARRGRYPESAVRLVPPDLAARYLVRDGDEYEVVPELKRAVHFRRHDLLRDPYERGFDLIVNRNVAIYFTDAGKDHLYRELSRSLRPGGYLFVGSTEQIFSSERYGLRQVYPFIYHKVGDPA</sequence>
<keyword evidence="3 7" id="KW-0489">Methyltransferase</keyword>
<dbReference type="InterPro" id="IPR022642">
    <property type="entry name" value="CheR_C"/>
</dbReference>
<dbReference type="InterPro" id="IPR050903">
    <property type="entry name" value="Bact_Chemotaxis_MeTrfase"/>
</dbReference>
<dbReference type="PANTHER" id="PTHR24422:SF19">
    <property type="entry name" value="CHEMOTAXIS PROTEIN METHYLTRANSFERASE"/>
    <property type="match status" value="1"/>
</dbReference>
<evidence type="ECO:0000256" key="4">
    <source>
        <dbReference type="ARBA" id="ARBA00022679"/>
    </source>
</evidence>
<dbReference type="Pfam" id="PF01739">
    <property type="entry name" value="CheR"/>
    <property type="match status" value="1"/>
</dbReference>
<keyword evidence="4 7" id="KW-0808">Transferase</keyword>
<keyword evidence="5" id="KW-0949">S-adenosyl-L-methionine</keyword>
<dbReference type="Pfam" id="PF03705">
    <property type="entry name" value="CheR_N"/>
    <property type="match status" value="1"/>
</dbReference>
<dbReference type="GO" id="GO:0008983">
    <property type="term" value="F:protein-glutamate O-methyltransferase activity"/>
    <property type="evidence" value="ECO:0007669"/>
    <property type="project" value="UniProtKB-EC"/>
</dbReference>
<dbReference type="PANTHER" id="PTHR24422">
    <property type="entry name" value="CHEMOTAXIS PROTEIN METHYLTRANSFERASE"/>
    <property type="match status" value="1"/>
</dbReference>
<dbReference type="SUPFAM" id="SSF47757">
    <property type="entry name" value="Chemotaxis receptor methyltransferase CheR, N-terminal domain"/>
    <property type="match status" value="1"/>
</dbReference>
<comment type="caution">
    <text evidence="7">The sequence shown here is derived from an EMBL/GenBank/DDBJ whole genome shotgun (WGS) entry which is preliminary data.</text>
</comment>
<organism evidence="7 8">
    <name type="scientific">Brockia lithotrophica</name>
    <dbReference type="NCBI Taxonomy" id="933949"/>
    <lineage>
        <taxon>Bacteria</taxon>
        <taxon>Bacillati</taxon>
        <taxon>Bacillota</taxon>
        <taxon>Bacilli</taxon>
        <taxon>Bacillales</taxon>
        <taxon>Bacillales Family X. Incertae Sedis</taxon>
        <taxon>Brockia</taxon>
    </lineage>
</organism>
<evidence type="ECO:0000256" key="5">
    <source>
        <dbReference type="ARBA" id="ARBA00022691"/>
    </source>
</evidence>
<accession>A0A2T5G8I7</accession>
<dbReference type="EMBL" id="PEBW01000002">
    <property type="protein sequence ID" value="PTQ52501.1"/>
    <property type="molecule type" value="Genomic_DNA"/>
</dbReference>
<feature type="domain" description="CheR-type methyltransferase" evidence="6">
    <location>
        <begin position="2"/>
        <end position="268"/>
    </location>
</feature>
<dbReference type="SUPFAM" id="SSF53335">
    <property type="entry name" value="S-adenosyl-L-methionine-dependent methyltransferases"/>
    <property type="match status" value="1"/>
</dbReference>
<evidence type="ECO:0000313" key="7">
    <source>
        <dbReference type="EMBL" id="PTQ52501.1"/>
    </source>
</evidence>
<dbReference type="PRINTS" id="PR00996">
    <property type="entry name" value="CHERMTFRASE"/>
</dbReference>
<dbReference type="Gene3D" id="1.10.155.10">
    <property type="entry name" value="Chemotaxis receptor methyltransferase CheR, N-terminal domain"/>
    <property type="match status" value="1"/>
</dbReference>
<dbReference type="Gene3D" id="3.40.50.150">
    <property type="entry name" value="Vaccinia Virus protein VP39"/>
    <property type="match status" value="1"/>
</dbReference>
<evidence type="ECO:0000256" key="2">
    <source>
        <dbReference type="ARBA" id="ARBA00012534"/>
    </source>
</evidence>
<dbReference type="AlphaFoldDB" id="A0A2T5G8I7"/>
<dbReference type="InterPro" id="IPR000780">
    <property type="entry name" value="CheR_MeTrfase"/>
</dbReference>
<dbReference type="SMART" id="SM00138">
    <property type="entry name" value="MeTrc"/>
    <property type="match status" value="1"/>
</dbReference>
<evidence type="ECO:0000256" key="1">
    <source>
        <dbReference type="ARBA" id="ARBA00001541"/>
    </source>
</evidence>
<comment type="catalytic activity">
    <reaction evidence="1">
        <text>L-glutamyl-[protein] + S-adenosyl-L-methionine = [protein]-L-glutamate 5-O-methyl ester + S-adenosyl-L-homocysteine</text>
        <dbReference type="Rhea" id="RHEA:24452"/>
        <dbReference type="Rhea" id="RHEA-COMP:10208"/>
        <dbReference type="Rhea" id="RHEA-COMP:10311"/>
        <dbReference type="ChEBI" id="CHEBI:29973"/>
        <dbReference type="ChEBI" id="CHEBI:57856"/>
        <dbReference type="ChEBI" id="CHEBI:59789"/>
        <dbReference type="ChEBI" id="CHEBI:82795"/>
        <dbReference type="EC" id="2.1.1.80"/>
    </reaction>
</comment>
<dbReference type="EC" id="2.1.1.80" evidence="2"/>
<dbReference type="PROSITE" id="PS50123">
    <property type="entry name" value="CHER"/>
    <property type="match status" value="1"/>
</dbReference>
<dbReference type="InterPro" id="IPR036804">
    <property type="entry name" value="CheR_N_sf"/>
</dbReference>
<dbReference type="InterPro" id="IPR029063">
    <property type="entry name" value="SAM-dependent_MTases_sf"/>
</dbReference>
<gene>
    <name evidence="7" type="ORF">BLITH_0680</name>
</gene>
<protein>
    <recommendedName>
        <fullName evidence="2">protein-glutamate O-methyltransferase</fullName>
        <ecNumber evidence="2">2.1.1.80</ecNumber>
    </recommendedName>
</protein>
<name>A0A2T5G8I7_9BACL</name>
<evidence type="ECO:0000256" key="3">
    <source>
        <dbReference type="ARBA" id="ARBA00022603"/>
    </source>
</evidence>
<evidence type="ECO:0000259" key="6">
    <source>
        <dbReference type="PROSITE" id="PS50123"/>
    </source>
</evidence>
<proteinExistence type="predicted"/>